<keyword evidence="3" id="KW-1185">Reference proteome</keyword>
<reference evidence="2 3" key="1">
    <citation type="journal article" date="2016" name="Mol. Biol. Evol.">
        <title>Comparative Genomics of Early-Diverging Mushroom-Forming Fungi Provides Insights into the Origins of Lignocellulose Decay Capabilities.</title>
        <authorList>
            <person name="Nagy L.G."/>
            <person name="Riley R."/>
            <person name="Tritt A."/>
            <person name="Adam C."/>
            <person name="Daum C."/>
            <person name="Floudas D."/>
            <person name="Sun H."/>
            <person name="Yadav J.S."/>
            <person name="Pangilinan J."/>
            <person name="Larsson K.H."/>
            <person name="Matsuura K."/>
            <person name="Barry K."/>
            <person name="Labutti K."/>
            <person name="Kuo R."/>
            <person name="Ohm R.A."/>
            <person name="Bhattacharya S.S."/>
            <person name="Shirouzu T."/>
            <person name="Yoshinaga Y."/>
            <person name="Martin F.M."/>
            <person name="Grigoriev I.V."/>
            <person name="Hibbett D.S."/>
        </authorList>
    </citation>
    <scope>NUCLEOTIDE SEQUENCE [LARGE SCALE GENOMIC DNA]</scope>
    <source>
        <strain evidence="2 3">TUFC12733</strain>
    </source>
</reference>
<organism evidence="2 3">
    <name type="scientific">Calocera viscosa (strain TUFC12733)</name>
    <dbReference type="NCBI Taxonomy" id="1330018"/>
    <lineage>
        <taxon>Eukaryota</taxon>
        <taxon>Fungi</taxon>
        <taxon>Dikarya</taxon>
        <taxon>Basidiomycota</taxon>
        <taxon>Agaricomycotina</taxon>
        <taxon>Dacrymycetes</taxon>
        <taxon>Dacrymycetales</taxon>
        <taxon>Dacrymycetaceae</taxon>
        <taxon>Calocera</taxon>
    </lineage>
</organism>
<sequence>MPGKITFYDVLSALDPPQWSSNTLRTRLALNFLQLPYTTVFISYPDIESTLCGLGLEPSNPPPYDKQPAYTLPVIKDGDKWVSGSFDIAVYLAKQYPASPMRRALFPHNTIPLARLIAGYLNDKVLTPARKLAFPRVPTWLDDRGAAYFRATRQQWLGVPLEEYYSSPDEQAKIRIDVLKGLDGISKMLKDHPNGPFLQGEDCGYSDLQVIAVMAWIRRGDPDTWNTAMESPEMKQLWEACEAWLA</sequence>
<gene>
    <name evidence="2" type="ORF">CALVIDRAFT_538050</name>
</gene>
<dbReference type="AlphaFoldDB" id="A0A167LG21"/>
<dbReference type="InterPro" id="IPR004045">
    <property type="entry name" value="Glutathione_S-Trfase_N"/>
</dbReference>
<dbReference type="InterPro" id="IPR036282">
    <property type="entry name" value="Glutathione-S-Trfase_C_sf"/>
</dbReference>
<dbReference type="InterPro" id="IPR036249">
    <property type="entry name" value="Thioredoxin-like_sf"/>
</dbReference>
<dbReference type="InterPro" id="IPR054416">
    <property type="entry name" value="GST_UstS-like_C"/>
</dbReference>
<evidence type="ECO:0000313" key="3">
    <source>
        <dbReference type="Proteomes" id="UP000076738"/>
    </source>
</evidence>
<protein>
    <recommendedName>
        <fullName evidence="1">GST N-terminal domain-containing protein</fullName>
    </recommendedName>
</protein>
<name>A0A167LG21_CALVF</name>
<evidence type="ECO:0000259" key="1">
    <source>
        <dbReference type="PROSITE" id="PS50404"/>
    </source>
</evidence>
<accession>A0A167LG21</accession>
<dbReference type="SUPFAM" id="SSF52833">
    <property type="entry name" value="Thioredoxin-like"/>
    <property type="match status" value="1"/>
</dbReference>
<evidence type="ECO:0000313" key="2">
    <source>
        <dbReference type="EMBL" id="KZO95655.1"/>
    </source>
</evidence>
<dbReference type="Gene3D" id="3.40.30.10">
    <property type="entry name" value="Glutaredoxin"/>
    <property type="match status" value="1"/>
</dbReference>
<dbReference type="PROSITE" id="PS50404">
    <property type="entry name" value="GST_NTER"/>
    <property type="match status" value="1"/>
</dbReference>
<proteinExistence type="predicted"/>
<dbReference type="SUPFAM" id="SSF47616">
    <property type="entry name" value="GST C-terminal domain-like"/>
    <property type="match status" value="1"/>
</dbReference>
<dbReference type="Pfam" id="PF13409">
    <property type="entry name" value="GST_N_2"/>
    <property type="match status" value="1"/>
</dbReference>
<dbReference type="Proteomes" id="UP000076738">
    <property type="component" value="Unassembled WGS sequence"/>
</dbReference>
<dbReference type="STRING" id="1330018.A0A167LG21"/>
<dbReference type="Pfam" id="PF22041">
    <property type="entry name" value="GST_C_7"/>
    <property type="match status" value="1"/>
</dbReference>
<feature type="domain" description="GST N-terminal" evidence="1">
    <location>
        <begin position="10"/>
        <end position="100"/>
    </location>
</feature>
<dbReference type="OrthoDB" id="4951845at2759"/>
<dbReference type="Gene3D" id="1.20.1050.10">
    <property type="match status" value="1"/>
</dbReference>
<dbReference type="EMBL" id="KV417288">
    <property type="protein sequence ID" value="KZO95655.1"/>
    <property type="molecule type" value="Genomic_DNA"/>
</dbReference>